<dbReference type="InterPro" id="IPR001841">
    <property type="entry name" value="Znf_RING"/>
</dbReference>
<dbReference type="PANTHER" id="PTHR46569:SF1">
    <property type="entry name" value="E3 UBIQUITIN-PROTEIN LIGASE RFWD3-RELATED"/>
    <property type="match status" value="1"/>
</dbReference>
<feature type="coiled-coil region" evidence="4">
    <location>
        <begin position="216"/>
        <end position="257"/>
    </location>
</feature>
<organism evidence="7">
    <name type="scientific">Cacopsylla melanoneura</name>
    <dbReference type="NCBI Taxonomy" id="428564"/>
    <lineage>
        <taxon>Eukaryota</taxon>
        <taxon>Metazoa</taxon>
        <taxon>Ecdysozoa</taxon>
        <taxon>Arthropoda</taxon>
        <taxon>Hexapoda</taxon>
        <taxon>Insecta</taxon>
        <taxon>Pterygota</taxon>
        <taxon>Neoptera</taxon>
        <taxon>Paraneoptera</taxon>
        <taxon>Hemiptera</taxon>
        <taxon>Sternorrhyncha</taxon>
        <taxon>Psylloidea</taxon>
        <taxon>Psyllidae</taxon>
        <taxon>Psyllinae</taxon>
        <taxon>Cacopsylla</taxon>
    </lineage>
</organism>
<sequence>MGSRNICTICQEVFLFQVEDKEEQPYALKCGHVFHNKCLSQWKANVNKCPQCRATAQNPIRLFFISDSDTNREELDVHFLQAELENERSKSLAMKKKYEETCNTLDAVKEKSKNVQQINDELKYLVPSLKDCVNNLRKENKIVNQTIVNMETELKENRLKLQSFTNIKDILDEKVDSIEIDKYKNMKPDMIANIVNQWKRNAHYYKQKEMSDRSKYNQLQDDLKKYKQDAVKCREELTKAQQELKVLRSIVERKKTKTVSSHDLSSNDIFDSDEELDLLGSKSKVSSKQLKRPNTSFVNVSPLVKKMKITNVLAINKKQPGLSSHLSNDAESSTQVKSSTVHSSYKPSVTKSTLMSSGLSSSDTSRLWKSQSASNCQLGKKPLSTNNLVNKNSLSKTTSLFKKTHSFKSSRDIINHFDK</sequence>
<dbReference type="EMBL" id="HBUF01247980">
    <property type="protein sequence ID" value="CAG6679070.1"/>
    <property type="molecule type" value="Transcribed_RNA"/>
</dbReference>
<dbReference type="InterPro" id="IPR013083">
    <property type="entry name" value="Znf_RING/FYVE/PHD"/>
</dbReference>
<proteinExistence type="predicted"/>
<keyword evidence="4" id="KW-0175">Coiled coil</keyword>
<feature type="region of interest" description="Disordered" evidence="5">
    <location>
        <begin position="321"/>
        <end position="361"/>
    </location>
</feature>
<evidence type="ECO:0000256" key="5">
    <source>
        <dbReference type="SAM" id="MobiDB-lite"/>
    </source>
</evidence>
<feature type="domain" description="RING-type" evidence="6">
    <location>
        <begin position="7"/>
        <end position="53"/>
    </location>
</feature>
<keyword evidence="2" id="KW-0862">Zinc</keyword>
<reference evidence="7" key="1">
    <citation type="submission" date="2021-05" db="EMBL/GenBank/DDBJ databases">
        <authorList>
            <person name="Alioto T."/>
            <person name="Alioto T."/>
            <person name="Gomez Garrido J."/>
        </authorList>
    </citation>
    <scope>NUCLEOTIDE SEQUENCE</scope>
</reference>
<dbReference type="GO" id="GO:0031297">
    <property type="term" value="P:replication fork processing"/>
    <property type="evidence" value="ECO:0007669"/>
    <property type="project" value="TreeGrafter"/>
</dbReference>
<evidence type="ECO:0000256" key="4">
    <source>
        <dbReference type="SAM" id="Coils"/>
    </source>
</evidence>
<dbReference type="AlphaFoldDB" id="A0A8D8SZL1"/>
<dbReference type="InterPro" id="IPR052639">
    <property type="entry name" value="TRAIP_ubiq-protein_ligase"/>
</dbReference>
<dbReference type="SUPFAM" id="SSF57850">
    <property type="entry name" value="RING/U-box"/>
    <property type="match status" value="1"/>
</dbReference>
<dbReference type="SMART" id="SM00184">
    <property type="entry name" value="RING"/>
    <property type="match status" value="1"/>
</dbReference>
<dbReference type="GO" id="GO:0008270">
    <property type="term" value="F:zinc ion binding"/>
    <property type="evidence" value="ECO:0007669"/>
    <property type="project" value="UniProtKB-KW"/>
</dbReference>
<dbReference type="Gene3D" id="3.30.40.10">
    <property type="entry name" value="Zinc/RING finger domain, C3HC4 (zinc finger)"/>
    <property type="match status" value="1"/>
</dbReference>
<evidence type="ECO:0000256" key="1">
    <source>
        <dbReference type="ARBA" id="ARBA00022771"/>
    </source>
</evidence>
<dbReference type="GO" id="GO:0005634">
    <property type="term" value="C:nucleus"/>
    <property type="evidence" value="ECO:0007669"/>
    <property type="project" value="TreeGrafter"/>
</dbReference>
<keyword evidence="1 3" id="KW-0479">Metal-binding</keyword>
<dbReference type="PANTHER" id="PTHR46569">
    <property type="entry name" value="E3 UBIQUITIN-PROTEIN LIGASE TRAIP"/>
    <property type="match status" value="1"/>
</dbReference>
<accession>A0A8D8SZL1</accession>
<evidence type="ECO:0000313" key="7">
    <source>
        <dbReference type="EMBL" id="CAG6679071.1"/>
    </source>
</evidence>
<dbReference type="Pfam" id="PF13639">
    <property type="entry name" value="zf-RING_2"/>
    <property type="match status" value="1"/>
</dbReference>
<dbReference type="PROSITE" id="PS50089">
    <property type="entry name" value="ZF_RING_2"/>
    <property type="match status" value="1"/>
</dbReference>
<name>A0A8D8SZL1_9HEMI</name>
<dbReference type="GO" id="GO:0061630">
    <property type="term" value="F:ubiquitin protein ligase activity"/>
    <property type="evidence" value="ECO:0007669"/>
    <property type="project" value="TreeGrafter"/>
</dbReference>
<keyword evidence="1 3" id="KW-0863">Zinc-finger</keyword>
<feature type="compositionally biased region" description="Low complexity" evidence="5">
    <location>
        <begin position="350"/>
        <end position="361"/>
    </location>
</feature>
<evidence type="ECO:0000256" key="2">
    <source>
        <dbReference type="ARBA" id="ARBA00022833"/>
    </source>
</evidence>
<dbReference type="GO" id="GO:0090734">
    <property type="term" value="C:site of DNA damage"/>
    <property type="evidence" value="ECO:0007669"/>
    <property type="project" value="TreeGrafter"/>
</dbReference>
<dbReference type="GO" id="GO:0016567">
    <property type="term" value="P:protein ubiquitination"/>
    <property type="evidence" value="ECO:0007669"/>
    <property type="project" value="TreeGrafter"/>
</dbReference>
<protein>
    <submittedName>
        <fullName evidence="7">E3 ubiquitin-protein ligase TRAIP</fullName>
    </submittedName>
</protein>
<evidence type="ECO:0000256" key="3">
    <source>
        <dbReference type="PROSITE-ProRule" id="PRU00175"/>
    </source>
</evidence>
<feature type="compositionally biased region" description="Polar residues" evidence="5">
    <location>
        <begin position="321"/>
        <end position="349"/>
    </location>
</feature>
<evidence type="ECO:0000259" key="6">
    <source>
        <dbReference type="PROSITE" id="PS50089"/>
    </source>
</evidence>
<dbReference type="EMBL" id="HBUF01247981">
    <property type="protein sequence ID" value="CAG6679071.1"/>
    <property type="molecule type" value="Transcribed_RNA"/>
</dbReference>